<feature type="chain" id="PRO_5015963666" evidence="3">
    <location>
        <begin position="32"/>
        <end position="559"/>
    </location>
</feature>
<dbReference type="Proteomes" id="UP000248975">
    <property type="component" value="Unassembled WGS sequence"/>
</dbReference>
<evidence type="ECO:0000313" key="6">
    <source>
        <dbReference type="Proteomes" id="UP000248975"/>
    </source>
</evidence>
<protein>
    <submittedName>
        <fullName evidence="5">Peptide ABC transporter substrate-binding protein</fullName>
    </submittedName>
</protein>
<dbReference type="PANTHER" id="PTHR30290">
    <property type="entry name" value="PERIPLASMIC BINDING COMPONENT OF ABC TRANSPORTER"/>
    <property type="match status" value="1"/>
</dbReference>
<dbReference type="PIRSF" id="PIRSF002741">
    <property type="entry name" value="MppA"/>
    <property type="match status" value="1"/>
</dbReference>
<dbReference type="Pfam" id="PF00496">
    <property type="entry name" value="SBP_bac_5"/>
    <property type="match status" value="1"/>
</dbReference>
<dbReference type="GO" id="GO:1904680">
    <property type="term" value="F:peptide transmembrane transporter activity"/>
    <property type="evidence" value="ECO:0007669"/>
    <property type="project" value="TreeGrafter"/>
</dbReference>
<keyword evidence="3" id="KW-0732">Signal</keyword>
<dbReference type="CDD" id="cd08506">
    <property type="entry name" value="PBP2_clavulanate_OppA2"/>
    <property type="match status" value="1"/>
</dbReference>
<accession>A0A2W5S2I1</accession>
<dbReference type="SUPFAM" id="SSF53850">
    <property type="entry name" value="Periplasmic binding protein-like II"/>
    <property type="match status" value="1"/>
</dbReference>
<sequence>MNEKHHPPLRQRMLRGAATIALCAMLQPAYAQDDAHRGGTMRLVSVSSEGTLDPQINYTARYWQLYSFLYDGLMSFRKAGGEGSLDVVPDLAAEMPTISNDGKTYTFKLRPGIKFSNGKEVTPDDVVASFQRIFKVLSPTSGAFYNGIVGADKCLADAATCTLEGGVVADSAAGTVTINLVQPDAEFLFKLSVPHASILPADAPASDAGNTPIPGTGSYIIESYDPNASLIMVRNPEFKEWSKDAQPLGYPDRIEYTFGGTEEAAVNAIMNDQADWMFDPPPADRLAELSVSAPDQLRVSPLAAWWYAPMNVNIAPFNNVKARQALNYAVDRDALVSVFGGPALAQPVCTILPPEFPGHEESCEYTLDPGTTWSAPDMDKARQLVEESGTKGQKVTVVTDDSASSRGVGTYLQTVLSDLGYDATVQTVSGDIQFTYIQNTNNNVQISVTQWYQDYPAASNFLNVLFGCDSFHPGTDASVNISGFCDKDIDARMKAAIALGATDAEAANKEWAKIDQDIMKLAPAVPLFTPKDVDLISKRVGNYEFSSQARWLMANSWVQ</sequence>
<comment type="similarity">
    <text evidence="2">Belongs to the bacterial solute-binding protein 5 family.</text>
</comment>
<evidence type="ECO:0000313" key="5">
    <source>
        <dbReference type="EMBL" id="PZQ97231.1"/>
    </source>
</evidence>
<evidence type="ECO:0000256" key="1">
    <source>
        <dbReference type="ARBA" id="ARBA00004418"/>
    </source>
</evidence>
<name>A0A2W5S2I1_CERSP</name>
<dbReference type="Gene3D" id="3.10.105.10">
    <property type="entry name" value="Dipeptide-binding Protein, Domain 3"/>
    <property type="match status" value="1"/>
</dbReference>
<evidence type="ECO:0000256" key="2">
    <source>
        <dbReference type="ARBA" id="ARBA00005695"/>
    </source>
</evidence>
<proteinExistence type="inferred from homology"/>
<gene>
    <name evidence="5" type="ORF">DI533_16140</name>
</gene>
<evidence type="ECO:0000259" key="4">
    <source>
        <dbReference type="Pfam" id="PF00496"/>
    </source>
</evidence>
<dbReference type="GO" id="GO:0030288">
    <property type="term" value="C:outer membrane-bounded periplasmic space"/>
    <property type="evidence" value="ECO:0007669"/>
    <property type="project" value="UniProtKB-ARBA"/>
</dbReference>
<dbReference type="GO" id="GO:0015833">
    <property type="term" value="P:peptide transport"/>
    <property type="evidence" value="ECO:0007669"/>
    <property type="project" value="TreeGrafter"/>
</dbReference>
<dbReference type="EMBL" id="QFQS01000003">
    <property type="protein sequence ID" value="PZQ97231.1"/>
    <property type="molecule type" value="Genomic_DNA"/>
</dbReference>
<comment type="subcellular location">
    <subcellularLocation>
        <location evidence="1">Periplasm</location>
    </subcellularLocation>
</comment>
<reference evidence="5 6" key="1">
    <citation type="submission" date="2017-08" db="EMBL/GenBank/DDBJ databases">
        <title>Infants hospitalized years apart are colonized by the same room-sourced microbial strains.</title>
        <authorList>
            <person name="Brooks B."/>
            <person name="Olm M.R."/>
            <person name="Firek B.A."/>
            <person name="Baker R."/>
            <person name="Thomas B.C."/>
            <person name="Morowitz M.J."/>
            <person name="Banfield J.F."/>
        </authorList>
    </citation>
    <scope>NUCLEOTIDE SEQUENCE [LARGE SCALE GENOMIC DNA]</scope>
    <source>
        <strain evidence="5">S2_003_000_R2_11</strain>
    </source>
</reference>
<evidence type="ECO:0000256" key="3">
    <source>
        <dbReference type="SAM" id="SignalP"/>
    </source>
</evidence>
<feature type="domain" description="Solute-binding protein family 5" evidence="4">
    <location>
        <begin position="87"/>
        <end position="469"/>
    </location>
</feature>
<dbReference type="AlphaFoldDB" id="A0A2W5S2I1"/>
<dbReference type="Gene3D" id="3.40.190.10">
    <property type="entry name" value="Periplasmic binding protein-like II"/>
    <property type="match status" value="1"/>
</dbReference>
<dbReference type="InterPro" id="IPR030678">
    <property type="entry name" value="Peptide/Ni-bd"/>
</dbReference>
<dbReference type="GO" id="GO:0043190">
    <property type="term" value="C:ATP-binding cassette (ABC) transporter complex"/>
    <property type="evidence" value="ECO:0007669"/>
    <property type="project" value="InterPro"/>
</dbReference>
<dbReference type="InterPro" id="IPR000914">
    <property type="entry name" value="SBP_5_dom"/>
</dbReference>
<organism evidence="5 6">
    <name type="scientific">Cereibacter sphaeroides</name>
    <name type="common">Rhodobacter sphaeroides</name>
    <dbReference type="NCBI Taxonomy" id="1063"/>
    <lineage>
        <taxon>Bacteria</taxon>
        <taxon>Pseudomonadati</taxon>
        <taxon>Pseudomonadota</taxon>
        <taxon>Alphaproteobacteria</taxon>
        <taxon>Rhodobacterales</taxon>
        <taxon>Paracoccaceae</taxon>
        <taxon>Cereibacter</taxon>
    </lineage>
</organism>
<comment type="caution">
    <text evidence="5">The sequence shown here is derived from an EMBL/GenBank/DDBJ whole genome shotgun (WGS) entry which is preliminary data.</text>
</comment>
<dbReference type="InterPro" id="IPR039424">
    <property type="entry name" value="SBP_5"/>
</dbReference>
<feature type="signal peptide" evidence="3">
    <location>
        <begin position="1"/>
        <end position="31"/>
    </location>
</feature>